<proteinExistence type="predicted"/>
<feature type="transmembrane region" description="Helical" evidence="1">
    <location>
        <begin position="15"/>
        <end position="36"/>
    </location>
</feature>
<sequence>MFQPLSAPLQNGIRFFHIPLPAFHSAFLTVCLPAVIQEKYGFTMFLVYDKRMG</sequence>
<dbReference type="HOGENOM" id="CLU_3120737_0_0_10"/>
<dbReference type="Proteomes" id="UP000004713">
    <property type="component" value="Unassembled WGS sequence"/>
</dbReference>
<name>B0NRE7_BACSE</name>
<keyword evidence="1" id="KW-1133">Transmembrane helix</keyword>
<keyword evidence="1" id="KW-0812">Transmembrane</keyword>
<accession>B0NRE7</accession>
<dbReference type="AlphaFoldDB" id="B0NRE7"/>
<evidence type="ECO:0000313" key="2">
    <source>
        <dbReference type="EMBL" id="EDS15446.1"/>
    </source>
</evidence>
<organism evidence="2 3">
    <name type="scientific">Bacteroides stercoris ATCC 43183</name>
    <dbReference type="NCBI Taxonomy" id="449673"/>
    <lineage>
        <taxon>Bacteria</taxon>
        <taxon>Pseudomonadati</taxon>
        <taxon>Bacteroidota</taxon>
        <taxon>Bacteroidia</taxon>
        <taxon>Bacteroidales</taxon>
        <taxon>Bacteroidaceae</taxon>
        <taxon>Bacteroides</taxon>
    </lineage>
</organism>
<evidence type="ECO:0000313" key="3">
    <source>
        <dbReference type="Proteomes" id="UP000004713"/>
    </source>
</evidence>
<evidence type="ECO:0000256" key="1">
    <source>
        <dbReference type="SAM" id="Phobius"/>
    </source>
</evidence>
<reference evidence="2 3" key="1">
    <citation type="submission" date="2007-11" db="EMBL/GenBank/DDBJ databases">
        <title>Draft genome sequence of Bacteroides stercoris(ATCC 43183).</title>
        <authorList>
            <person name="Sudarsanam P."/>
            <person name="Ley R."/>
            <person name="Guruge J."/>
            <person name="Turnbaugh P.J."/>
            <person name="Mahowald M."/>
            <person name="Liep D."/>
            <person name="Gordon J."/>
        </authorList>
    </citation>
    <scope>NUCLEOTIDE SEQUENCE [LARGE SCALE GENOMIC DNA]</scope>
    <source>
        <strain evidence="2 3">ATCC 43183</strain>
    </source>
</reference>
<reference evidence="2 3" key="2">
    <citation type="submission" date="2007-11" db="EMBL/GenBank/DDBJ databases">
        <authorList>
            <person name="Fulton L."/>
            <person name="Clifton S."/>
            <person name="Fulton B."/>
            <person name="Xu J."/>
            <person name="Minx P."/>
            <person name="Pepin K.H."/>
            <person name="Johnson M."/>
            <person name="Thiruvilangam P."/>
            <person name="Bhonagiri V."/>
            <person name="Nash W.E."/>
            <person name="Mardis E.R."/>
            <person name="Wilson R.K."/>
        </authorList>
    </citation>
    <scope>NUCLEOTIDE SEQUENCE [LARGE SCALE GENOMIC DNA]</scope>
    <source>
        <strain evidence="2 3">ATCC 43183</strain>
    </source>
</reference>
<gene>
    <name evidence="2" type="ORF">BACSTE_01948</name>
</gene>
<keyword evidence="1" id="KW-0472">Membrane</keyword>
<comment type="caution">
    <text evidence="2">The sequence shown here is derived from an EMBL/GenBank/DDBJ whole genome shotgun (WGS) entry which is preliminary data.</text>
</comment>
<dbReference type="EMBL" id="ABFZ02000019">
    <property type="protein sequence ID" value="EDS15446.1"/>
    <property type="molecule type" value="Genomic_DNA"/>
</dbReference>
<protein>
    <submittedName>
        <fullName evidence="2">Uncharacterized protein</fullName>
    </submittedName>
</protein>